<feature type="transmembrane region" description="Helical" evidence="1">
    <location>
        <begin position="50"/>
        <end position="69"/>
    </location>
</feature>
<dbReference type="EMBL" id="JADFFM010000001">
    <property type="protein sequence ID" value="MBE9666744.1"/>
    <property type="molecule type" value="Genomic_DNA"/>
</dbReference>
<gene>
    <name evidence="2" type="ORF">IRJ18_10255</name>
</gene>
<evidence type="ECO:0000256" key="1">
    <source>
        <dbReference type="SAM" id="Phobius"/>
    </source>
</evidence>
<evidence type="ECO:0000313" key="2">
    <source>
        <dbReference type="EMBL" id="MBE9666744.1"/>
    </source>
</evidence>
<accession>A0ABR9XI40</accession>
<comment type="caution">
    <text evidence="2">The sequence shown here is derived from an EMBL/GenBank/DDBJ whole genome shotgun (WGS) entry which is preliminary data.</text>
</comment>
<keyword evidence="1" id="KW-0812">Transmembrane</keyword>
<sequence>MTTSHFIFSTVSIGLANTVVDWLIIGFLFHQYQRLTPQTWRKENYSSYTYSTILSFVFGALFTLFYVKIGSHYVLPANALSNCKLGLICFGCFTLITELGNAIYVNYNKAFVVGKLIAAAINFTVAALIAGYFYW</sequence>
<proteinExistence type="predicted"/>
<evidence type="ECO:0000313" key="3">
    <source>
        <dbReference type="Proteomes" id="UP000632774"/>
    </source>
</evidence>
<feature type="transmembrane region" description="Helical" evidence="1">
    <location>
        <begin position="85"/>
        <end position="104"/>
    </location>
</feature>
<keyword evidence="3" id="KW-1185">Reference proteome</keyword>
<name>A0ABR9XI40_9SPHI</name>
<keyword evidence="1" id="KW-0472">Membrane</keyword>
<dbReference type="Proteomes" id="UP000632774">
    <property type="component" value="Unassembled WGS sequence"/>
</dbReference>
<reference evidence="2 3" key="1">
    <citation type="submission" date="2020-10" db="EMBL/GenBank/DDBJ databases">
        <title>Mucilaginibacter mali sp. nov., isolated from rhizosphere soil of apple orchard.</title>
        <authorList>
            <person name="Lee J.-S."/>
            <person name="Kim H.S."/>
            <person name="Kim J.-S."/>
        </authorList>
    </citation>
    <scope>NUCLEOTIDE SEQUENCE [LARGE SCALE GENOMIC DNA]</scope>
    <source>
        <strain evidence="2 3">KCTC 23157</strain>
    </source>
</reference>
<evidence type="ECO:0008006" key="4">
    <source>
        <dbReference type="Google" id="ProtNLM"/>
    </source>
</evidence>
<protein>
    <recommendedName>
        <fullName evidence="4">GtrA-like protein</fullName>
    </recommendedName>
</protein>
<feature type="transmembrane region" description="Helical" evidence="1">
    <location>
        <begin position="6"/>
        <end position="29"/>
    </location>
</feature>
<feature type="transmembrane region" description="Helical" evidence="1">
    <location>
        <begin position="116"/>
        <end position="134"/>
    </location>
</feature>
<keyword evidence="1" id="KW-1133">Transmembrane helix</keyword>
<dbReference type="RefSeq" id="WP_194106085.1">
    <property type="nucleotide sequence ID" value="NZ_JADFFM010000001.1"/>
</dbReference>
<organism evidence="2 3">
    <name type="scientific">Mucilaginibacter boryungensis</name>
    <dbReference type="NCBI Taxonomy" id="768480"/>
    <lineage>
        <taxon>Bacteria</taxon>
        <taxon>Pseudomonadati</taxon>
        <taxon>Bacteroidota</taxon>
        <taxon>Sphingobacteriia</taxon>
        <taxon>Sphingobacteriales</taxon>
        <taxon>Sphingobacteriaceae</taxon>
        <taxon>Mucilaginibacter</taxon>
    </lineage>
</organism>